<gene>
    <name evidence="6" type="ORF">ACFO5I_08110</name>
</gene>
<organism evidence="6 7">
    <name type="scientific">Enterococcus lemanii</name>
    <dbReference type="NCBI Taxonomy" id="1159752"/>
    <lineage>
        <taxon>Bacteria</taxon>
        <taxon>Bacillati</taxon>
        <taxon>Bacillota</taxon>
        <taxon>Bacilli</taxon>
        <taxon>Lactobacillales</taxon>
        <taxon>Enterococcaceae</taxon>
        <taxon>Enterococcus</taxon>
    </lineage>
</organism>
<dbReference type="Pfam" id="PF01380">
    <property type="entry name" value="SIS"/>
    <property type="match status" value="1"/>
</dbReference>
<dbReference type="PROSITE" id="PS51464">
    <property type="entry name" value="SIS"/>
    <property type="match status" value="1"/>
</dbReference>
<feature type="domain" description="SIS" evidence="5">
    <location>
        <begin position="115"/>
        <end position="257"/>
    </location>
</feature>
<evidence type="ECO:0000259" key="4">
    <source>
        <dbReference type="PROSITE" id="PS51071"/>
    </source>
</evidence>
<name>A0ABV9MUU0_9ENTE</name>
<dbReference type="Proteomes" id="UP001595969">
    <property type="component" value="Unassembled WGS sequence"/>
</dbReference>
<keyword evidence="3" id="KW-0804">Transcription</keyword>
<dbReference type="InterPro" id="IPR035472">
    <property type="entry name" value="RpiR-like_SIS"/>
</dbReference>
<dbReference type="InterPro" id="IPR036388">
    <property type="entry name" value="WH-like_DNA-bd_sf"/>
</dbReference>
<comment type="caution">
    <text evidence="6">The sequence shown here is derived from an EMBL/GenBank/DDBJ whole genome shotgun (WGS) entry which is preliminary data.</text>
</comment>
<keyword evidence="2" id="KW-0238">DNA-binding</keyword>
<dbReference type="CDD" id="cd05013">
    <property type="entry name" value="SIS_RpiR"/>
    <property type="match status" value="1"/>
</dbReference>
<evidence type="ECO:0000256" key="3">
    <source>
        <dbReference type="ARBA" id="ARBA00023163"/>
    </source>
</evidence>
<reference evidence="7" key="1">
    <citation type="journal article" date="2019" name="Int. J. Syst. Evol. Microbiol.">
        <title>The Global Catalogue of Microorganisms (GCM) 10K type strain sequencing project: providing services to taxonomists for standard genome sequencing and annotation.</title>
        <authorList>
            <consortium name="The Broad Institute Genomics Platform"/>
            <consortium name="The Broad Institute Genome Sequencing Center for Infectious Disease"/>
            <person name="Wu L."/>
            <person name="Ma J."/>
        </authorList>
    </citation>
    <scope>NUCLEOTIDE SEQUENCE [LARGE SCALE GENOMIC DNA]</scope>
    <source>
        <strain evidence="7">CGMCC 1.19032</strain>
    </source>
</reference>
<dbReference type="Gene3D" id="3.40.50.10490">
    <property type="entry name" value="Glucose-6-phosphate isomerase like protein, domain 1"/>
    <property type="match status" value="1"/>
</dbReference>
<dbReference type="InterPro" id="IPR047640">
    <property type="entry name" value="RpiR-like"/>
</dbReference>
<accession>A0ABV9MUU0</accession>
<dbReference type="Pfam" id="PF01418">
    <property type="entry name" value="HTH_6"/>
    <property type="match status" value="1"/>
</dbReference>
<evidence type="ECO:0000256" key="1">
    <source>
        <dbReference type="ARBA" id="ARBA00023015"/>
    </source>
</evidence>
<dbReference type="PROSITE" id="PS51071">
    <property type="entry name" value="HTH_RPIR"/>
    <property type="match status" value="1"/>
</dbReference>
<dbReference type="SUPFAM" id="SSF53697">
    <property type="entry name" value="SIS domain"/>
    <property type="match status" value="1"/>
</dbReference>
<dbReference type="InterPro" id="IPR046348">
    <property type="entry name" value="SIS_dom_sf"/>
</dbReference>
<dbReference type="SUPFAM" id="SSF46689">
    <property type="entry name" value="Homeodomain-like"/>
    <property type="match status" value="1"/>
</dbReference>
<keyword evidence="7" id="KW-1185">Reference proteome</keyword>
<dbReference type="InterPro" id="IPR009057">
    <property type="entry name" value="Homeodomain-like_sf"/>
</dbReference>
<keyword evidence="1" id="KW-0805">Transcription regulation</keyword>
<dbReference type="InterPro" id="IPR000281">
    <property type="entry name" value="HTH_RpiR"/>
</dbReference>
<evidence type="ECO:0000259" key="5">
    <source>
        <dbReference type="PROSITE" id="PS51464"/>
    </source>
</evidence>
<proteinExistence type="predicted"/>
<dbReference type="EMBL" id="JBHSGS010000044">
    <property type="protein sequence ID" value="MFC4719697.1"/>
    <property type="molecule type" value="Genomic_DNA"/>
</dbReference>
<dbReference type="Gene3D" id="1.10.10.10">
    <property type="entry name" value="Winged helix-like DNA-binding domain superfamily/Winged helix DNA-binding domain"/>
    <property type="match status" value="1"/>
</dbReference>
<dbReference type="PANTHER" id="PTHR30514">
    <property type="entry name" value="GLUCOKINASE"/>
    <property type="match status" value="1"/>
</dbReference>
<evidence type="ECO:0000313" key="6">
    <source>
        <dbReference type="EMBL" id="MFC4719697.1"/>
    </source>
</evidence>
<dbReference type="PANTHER" id="PTHR30514:SF1">
    <property type="entry name" value="HTH-TYPE TRANSCRIPTIONAL REGULATOR HEXR-RELATED"/>
    <property type="match status" value="1"/>
</dbReference>
<dbReference type="RefSeq" id="WP_204654858.1">
    <property type="nucleotide sequence ID" value="NZ_JAFBFD010000042.1"/>
</dbReference>
<protein>
    <submittedName>
        <fullName evidence="6">MurR/RpiR family transcriptional regulator</fullName>
    </submittedName>
</protein>
<sequence>MNIKEKVSIHFTKLTKTDRKITSQLLIKPEILINQPIQAAAVTLDVSPAAIMRVVKKLEYRGLAEFKLALEEINGEEEIAETSAKKQIISEVIDSYRQTLNVVEEMLDEAQLQRIVQWLSSYPRVRILGLGSSGLAAEQFVYSLLYQDEYVESITSRTKIYYLARAVTPDTFLMIYTVSGNIEFYKDILEQAREKGAKVVLVTMNHDEVLRKLADEVVLLPSNITNFSNKNGLIQLDNRYSFYIFSEILATYFESVE</sequence>
<dbReference type="InterPro" id="IPR001347">
    <property type="entry name" value="SIS_dom"/>
</dbReference>
<evidence type="ECO:0000313" key="7">
    <source>
        <dbReference type="Proteomes" id="UP001595969"/>
    </source>
</evidence>
<feature type="domain" description="HTH rpiR-type" evidence="4">
    <location>
        <begin position="1"/>
        <end position="77"/>
    </location>
</feature>
<evidence type="ECO:0000256" key="2">
    <source>
        <dbReference type="ARBA" id="ARBA00023125"/>
    </source>
</evidence>